<evidence type="ECO:0000256" key="1">
    <source>
        <dbReference type="SAM" id="Phobius"/>
    </source>
</evidence>
<comment type="caution">
    <text evidence="2">The sequence shown here is derived from an EMBL/GenBank/DDBJ whole genome shotgun (WGS) entry which is preliminary data.</text>
</comment>
<organism evidence="2 3">
    <name type="scientific">Salinomyces thailandicus</name>
    <dbReference type="NCBI Taxonomy" id="706561"/>
    <lineage>
        <taxon>Eukaryota</taxon>
        <taxon>Fungi</taxon>
        <taxon>Dikarya</taxon>
        <taxon>Ascomycota</taxon>
        <taxon>Pezizomycotina</taxon>
        <taxon>Dothideomycetes</taxon>
        <taxon>Dothideomycetidae</taxon>
        <taxon>Mycosphaerellales</taxon>
        <taxon>Teratosphaeriaceae</taxon>
        <taxon>Salinomyces</taxon>
    </lineage>
</organism>
<proteinExistence type="predicted"/>
<reference evidence="2 3" key="1">
    <citation type="submission" date="2017-03" db="EMBL/GenBank/DDBJ databases">
        <title>Genomes of endolithic fungi from Antarctica.</title>
        <authorList>
            <person name="Coleine C."/>
            <person name="Masonjones S."/>
            <person name="Stajich J.E."/>
        </authorList>
    </citation>
    <scope>NUCLEOTIDE SEQUENCE [LARGE SCALE GENOMIC DNA]</scope>
    <source>
        <strain evidence="2 3">CCFEE 6315</strain>
    </source>
</reference>
<keyword evidence="1" id="KW-0812">Transmembrane</keyword>
<accession>A0A4U0U541</accession>
<feature type="transmembrane region" description="Helical" evidence="1">
    <location>
        <begin position="32"/>
        <end position="59"/>
    </location>
</feature>
<dbReference type="InterPro" id="IPR039535">
    <property type="entry name" value="ASST-like"/>
</dbReference>
<dbReference type="Proteomes" id="UP000308549">
    <property type="component" value="Unassembled WGS sequence"/>
</dbReference>
<dbReference type="Pfam" id="PF14269">
    <property type="entry name" value="Arylsulfotran_2"/>
    <property type="match status" value="1"/>
</dbReference>
<keyword evidence="1" id="KW-0472">Membrane</keyword>
<evidence type="ECO:0000313" key="2">
    <source>
        <dbReference type="EMBL" id="TKA30108.1"/>
    </source>
</evidence>
<name>A0A4U0U541_9PEZI</name>
<evidence type="ECO:0000313" key="3">
    <source>
        <dbReference type="Proteomes" id="UP000308549"/>
    </source>
</evidence>
<dbReference type="PANTHER" id="PTHR35340">
    <property type="entry name" value="PQQ ENZYME REPEAT PROTEIN-RELATED"/>
    <property type="match status" value="1"/>
</dbReference>
<keyword evidence="3" id="KW-1185">Reference proteome</keyword>
<keyword evidence="1" id="KW-1133">Transmembrane helix</keyword>
<dbReference type="PANTHER" id="PTHR35340:SF5">
    <property type="entry name" value="ASST-DOMAIN-CONTAINING PROTEIN"/>
    <property type="match status" value="1"/>
</dbReference>
<dbReference type="EMBL" id="NAJL01000012">
    <property type="protein sequence ID" value="TKA30108.1"/>
    <property type="molecule type" value="Genomic_DNA"/>
</dbReference>
<dbReference type="OrthoDB" id="5427350at2759"/>
<gene>
    <name evidence="2" type="ORF">B0A50_02827</name>
</gene>
<protein>
    <recommendedName>
        <fullName evidence="4">Arylsulfotransferase</fullName>
    </recommendedName>
</protein>
<dbReference type="SUPFAM" id="SSF50998">
    <property type="entry name" value="Quinoprotein alcohol dehydrogenase-like"/>
    <property type="match status" value="1"/>
</dbReference>
<dbReference type="AlphaFoldDB" id="A0A4U0U541"/>
<sequence length="610" mass="67857">MNGKAWELQRLGTETPGDLPPARRQHNAFRRYALIAGVATGGLVTLILSLRFLAVPLLLSLWPQLDVTFFDWGVYGAYPQQWYQTIDMPSPCPRTVQWNESCSESPILLSLSGPGLDYAGPLILDSQGELIWTTNEYGAAGNVKVQRYRGKDYLTFWAGEKLQESGQGMYYMLDSTYNIAFTVKAVGDGLYGDLHEFKITTNGTALITVYNKTHLDPDNAVFDDVKDGFIIDGIVQEIDIATGEMLFQWRASDHLDNTLLQTSSGGYVDLGALDYFHINSIEKDGFGNYLISVRHLHMLLYVSGSTGEILWAVGGASDDFEDVSGGAASDFMWQHDARWIDRDQGLISLFDNGIARHHYSDADHSEGRFIKLDLETRTVELIRTFASPSNIRSASQGSVQLLEHAEVEDDQHVFVGWGSSGAYSEFAMDGKLLCETHFAASLLFYFERAKSYRAIKAPEGWKMEPSWDPSAKTVGDVLYVSWIGATEVAYWMLQGQMASSASSASVAGNQSFVDLDTVAKESFETSFEPEKSKGRFVGYRIAALDAEMNVLRFSNIEHVSASSSKKIYVWSVLLAVLAAALVTMLLVRFRRVLLRQSGFKRAEVAYRRIG</sequence>
<dbReference type="InterPro" id="IPR053143">
    <property type="entry name" value="Arylsulfate_ST"/>
</dbReference>
<evidence type="ECO:0008006" key="4">
    <source>
        <dbReference type="Google" id="ProtNLM"/>
    </source>
</evidence>
<feature type="transmembrane region" description="Helical" evidence="1">
    <location>
        <begin position="567"/>
        <end position="587"/>
    </location>
</feature>
<dbReference type="InterPro" id="IPR011047">
    <property type="entry name" value="Quinoprotein_ADH-like_sf"/>
</dbReference>